<evidence type="ECO:0000313" key="1">
    <source>
        <dbReference type="EMBL" id="PKI58259.1"/>
    </source>
</evidence>
<dbReference type="EMBL" id="PGOL01001411">
    <property type="protein sequence ID" value="PKI58259.1"/>
    <property type="molecule type" value="Genomic_DNA"/>
</dbReference>
<evidence type="ECO:0000313" key="2">
    <source>
        <dbReference type="Proteomes" id="UP000233551"/>
    </source>
</evidence>
<accession>A0A2I0JPN0</accession>
<proteinExistence type="predicted"/>
<dbReference type="Proteomes" id="UP000233551">
    <property type="component" value="Unassembled WGS sequence"/>
</dbReference>
<comment type="caution">
    <text evidence="1">The sequence shown here is derived from an EMBL/GenBank/DDBJ whole genome shotgun (WGS) entry which is preliminary data.</text>
</comment>
<name>A0A2I0JPN0_PUNGR</name>
<keyword evidence="2" id="KW-1185">Reference proteome</keyword>
<dbReference type="AlphaFoldDB" id="A0A2I0JPN0"/>
<reference evidence="1 2" key="1">
    <citation type="submission" date="2017-11" db="EMBL/GenBank/DDBJ databases">
        <title>De-novo sequencing of pomegranate (Punica granatum L.) genome.</title>
        <authorList>
            <person name="Akparov Z."/>
            <person name="Amiraslanov A."/>
            <person name="Hajiyeva S."/>
            <person name="Abbasov M."/>
            <person name="Kaur K."/>
            <person name="Hamwieh A."/>
            <person name="Solovyev V."/>
            <person name="Salamov A."/>
            <person name="Braich B."/>
            <person name="Kosarev P."/>
            <person name="Mahmoud A."/>
            <person name="Hajiyev E."/>
            <person name="Babayeva S."/>
            <person name="Izzatullayeva V."/>
            <person name="Mammadov A."/>
            <person name="Mammadov A."/>
            <person name="Sharifova S."/>
            <person name="Ojaghi J."/>
            <person name="Eynullazada K."/>
            <person name="Bayramov B."/>
            <person name="Abdulazimova A."/>
            <person name="Shahmuradov I."/>
        </authorList>
    </citation>
    <scope>NUCLEOTIDE SEQUENCE [LARGE SCALE GENOMIC DNA]</scope>
    <source>
        <strain evidence="2">cv. AG2017</strain>
        <tissue evidence="1">Leaf</tissue>
    </source>
</reference>
<protein>
    <submittedName>
        <fullName evidence="1">Uncharacterized protein</fullName>
    </submittedName>
</protein>
<gene>
    <name evidence="1" type="ORF">CRG98_021341</name>
</gene>
<sequence length="194" mass="21859">MRAPTRAYSSPHRGVPSLFFVGALDGLVSSRRHFIGWGGKSERQGEEETRFLSFIVSHGSDVVSMAGTSEVSRTEVSSTLVEQKVKPDRDVVWPDHDLSWTGLIRLLMRFKELRILDIGNEALSDYLHELVFGNLVDLKNLPISALGRLSHDMVFRPSLSTRDSVNSLGLGPNRDWIRHYIVYVINEPPKSTTR</sequence>
<organism evidence="1 2">
    <name type="scientific">Punica granatum</name>
    <name type="common">Pomegranate</name>
    <dbReference type="NCBI Taxonomy" id="22663"/>
    <lineage>
        <taxon>Eukaryota</taxon>
        <taxon>Viridiplantae</taxon>
        <taxon>Streptophyta</taxon>
        <taxon>Embryophyta</taxon>
        <taxon>Tracheophyta</taxon>
        <taxon>Spermatophyta</taxon>
        <taxon>Magnoliopsida</taxon>
        <taxon>eudicotyledons</taxon>
        <taxon>Gunneridae</taxon>
        <taxon>Pentapetalae</taxon>
        <taxon>rosids</taxon>
        <taxon>malvids</taxon>
        <taxon>Myrtales</taxon>
        <taxon>Lythraceae</taxon>
        <taxon>Punica</taxon>
    </lineage>
</organism>